<evidence type="ECO:0000259" key="3">
    <source>
        <dbReference type="PROSITE" id="PS51502"/>
    </source>
</evidence>
<keyword evidence="2" id="KW-0812">Transmembrane</keyword>
<sequence>MPDMHSYQADSLLFRLCTQKRIGQTLTMLPTDRPLYFAARDFPVLYDRIELLSKDLRDARPSSILGLIRDRRNVLQYWTFWLVAIFGVSFSLSLSLSLSISLFHPPRPIIHFSSCLLENDALCQLKVHRSCDSKCYPTPLLTESLLCPLSRLYCTERVSSMSITHIVLFQFKSEIAPEVVHNACERMLALKGNCVHPTSQQPYIKSASGGKDNSPEGNQNGITHAFVVEFTSAADRNYYVQSDPSHLAFVKTLDGLIEKAQVIDFTDRVL</sequence>
<name>A0AAI9TBX5_PENTH</name>
<proteinExistence type="predicted"/>
<protein>
    <recommendedName>
        <fullName evidence="3">Stress-response A/B barrel domain-containing protein</fullName>
    </recommendedName>
</protein>
<evidence type="ECO:0000313" key="5">
    <source>
        <dbReference type="Proteomes" id="UP001227192"/>
    </source>
</evidence>
<comment type="subunit">
    <text evidence="1">Homodimer.</text>
</comment>
<dbReference type="Pfam" id="PF07876">
    <property type="entry name" value="Dabb"/>
    <property type="match status" value="1"/>
</dbReference>
<dbReference type="PANTHER" id="PTHR33178:SF10">
    <property type="entry name" value="STRESS-RESPONSE A_B BARREL DOMAIN-CONTAINING PROTEIN"/>
    <property type="match status" value="1"/>
</dbReference>
<feature type="domain" description="Stress-response A/B barrel" evidence="3">
    <location>
        <begin position="163"/>
        <end position="265"/>
    </location>
</feature>
<evidence type="ECO:0000256" key="2">
    <source>
        <dbReference type="SAM" id="Phobius"/>
    </source>
</evidence>
<keyword evidence="2" id="KW-0472">Membrane</keyword>
<reference evidence="4" key="2">
    <citation type="journal article" date="2016" name="Fungal Biol.">
        <title>Ochratoxin A production by Penicillium thymicola.</title>
        <authorList>
            <person name="Nguyen H.D.T."/>
            <person name="McMullin D.R."/>
            <person name="Ponomareva E."/>
            <person name="Riley R."/>
            <person name="Pomraning K.R."/>
            <person name="Baker S.E."/>
            <person name="Seifert K.A."/>
        </authorList>
    </citation>
    <scope>NUCLEOTIDE SEQUENCE</scope>
    <source>
        <strain evidence="4">DAOM 180753</strain>
    </source>
</reference>
<feature type="transmembrane region" description="Helical" evidence="2">
    <location>
        <begin position="78"/>
        <end position="103"/>
    </location>
</feature>
<comment type="caution">
    <text evidence="4">The sequence shown here is derived from an EMBL/GenBank/DDBJ whole genome shotgun (WGS) entry which is preliminary data.</text>
</comment>
<dbReference type="PANTHER" id="PTHR33178">
    <property type="match status" value="1"/>
</dbReference>
<accession>A0AAI9TBX5</accession>
<dbReference type="InterPro" id="IPR013097">
    <property type="entry name" value="Dabb"/>
</dbReference>
<dbReference type="PROSITE" id="PS51502">
    <property type="entry name" value="S_R_A_B_BARREL"/>
    <property type="match status" value="1"/>
</dbReference>
<gene>
    <name evidence="4" type="ORF">VN97_g8944</name>
</gene>
<dbReference type="SUPFAM" id="SSF54909">
    <property type="entry name" value="Dimeric alpha+beta barrel"/>
    <property type="match status" value="1"/>
</dbReference>
<evidence type="ECO:0000256" key="1">
    <source>
        <dbReference type="ARBA" id="ARBA00011738"/>
    </source>
</evidence>
<evidence type="ECO:0000313" key="4">
    <source>
        <dbReference type="EMBL" id="KAJ9484426.1"/>
    </source>
</evidence>
<dbReference type="Gene3D" id="3.30.70.100">
    <property type="match status" value="1"/>
</dbReference>
<dbReference type="AlphaFoldDB" id="A0AAI9TBX5"/>
<reference evidence="4" key="1">
    <citation type="submission" date="2015-06" db="EMBL/GenBank/DDBJ databases">
        <authorList>
            <person name="Nguyen H."/>
        </authorList>
    </citation>
    <scope>NUCLEOTIDE SEQUENCE</scope>
    <source>
        <strain evidence="4">DAOM 180753</strain>
    </source>
</reference>
<dbReference type="InterPro" id="IPR011008">
    <property type="entry name" value="Dimeric_a/b-barrel"/>
</dbReference>
<dbReference type="InterPro" id="IPR044662">
    <property type="entry name" value="HS1/DABB1-like"/>
</dbReference>
<keyword evidence="2" id="KW-1133">Transmembrane helix</keyword>
<dbReference type="Proteomes" id="UP001227192">
    <property type="component" value="Unassembled WGS sequence"/>
</dbReference>
<dbReference type="EMBL" id="LACB01000340">
    <property type="protein sequence ID" value="KAJ9484426.1"/>
    <property type="molecule type" value="Genomic_DNA"/>
</dbReference>
<dbReference type="SMART" id="SM00886">
    <property type="entry name" value="Dabb"/>
    <property type="match status" value="1"/>
</dbReference>
<organism evidence="4 5">
    <name type="scientific">Penicillium thymicola</name>
    <dbReference type="NCBI Taxonomy" id="293382"/>
    <lineage>
        <taxon>Eukaryota</taxon>
        <taxon>Fungi</taxon>
        <taxon>Dikarya</taxon>
        <taxon>Ascomycota</taxon>
        <taxon>Pezizomycotina</taxon>
        <taxon>Eurotiomycetes</taxon>
        <taxon>Eurotiomycetidae</taxon>
        <taxon>Eurotiales</taxon>
        <taxon>Aspergillaceae</taxon>
        <taxon>Penicillium</taxon>
    </lineage>
</organism>
<keyword evidence="5" id="KW-1185">Reference proteome</keyword>